<feature type="transmembrane region" description="Helical" evidence="5">
    <location>
        <begin position="61"/>
        <end position="80"/>
    </location>
</feature>
<dbReference type="EMBL" id="QOKY01000135">
    <property type="protein sequence ID" value="RMZ56897.1"/>
    <property type="molecule type" value="Genomic_DNA"/>
</dbReference>
<feature type="transmembrane region" description="Helical" evidence="5">
    <location>
        <begin position="28"/>
        <end position="49"/>
    </location>
</feature>
<proteinExistence type="predicted"/>
<comment type="subcellular location">
    <subcellularLocation>
        <location evidence="1">Membrane</location>
        <topology evidence="1">Multi-pass membrane protein</topology>
    </subcellularLocation>
</comment>
<keyword evidence="3 5" id="KW-1133">Transmembrane helix</keyword>
<gene>
    <name evidence="6" type="ORF">APUTEX25_002986</name>
</gene>
<protein>
    <submittedName>
        <fullName evidence="6">Uncharacterized protein</fullName>
    </submittedName>
</protein>
<dbReference type="Proteomes" id="UP000279271">
    <property type="component" value="Unassembled WGS sequence"/>
</dbReference>
<reference evidence="7" key="1">
    <citation type="journal article" date="2018" name="Algal Res.">
        <title>Characterization of plant carbon substrate utilization by Auxenochlorella protothecoides.</title>
        <authorList>
            <person name="Vogler B.W."/>
            <person name="Starkenburg S.R."/>
            <person name="Sudasinghe N."/>
            <person name="Schambach J.Y."/>
            <person name="Rollin J.A."/>
            <person name="Pattathil S."/>
            <person name="Barry A.N."/>
        </authorList>
    </citation>
    <scope>NUCLEOTIDE SEQUENCE [LARGE SCALE GENOMIC DNA]</scope>
    <source>
        <strain evidence="7">UTEX 25</strain>
    </source>
</reference>
<sequence length="139" mass="14168">MLGVALCFHSVLEGAAMGAQATVSASMHIFIAVVSHKGLAAYALGSSVVDSDVSPARFWSVVGPFTLASPLGIFVGYVVSDLAAGTGAASISSMAAGTFLYVAFMEVIPKELDDKAHTLLKLAALATGYGLMSVLAIWA</sequence>
<evidence type="ECO:0000256" key="1">
    <source>
        <dbReference type="ARBA" id="ARBA00004141"/>
    </source>
</evidence>
<evidence type="ECO:0000256" key="5">
    <source>
        <dbReference type="SAM" id="Phobius"/>
    </source>
</evidence>
<dbReference type="Pfam" id="PF02535">
    <property type="entry name" value="Zip"/>
    <property type="match status" value="1"/>
</dbReference>
<dbReference type="GO" id="GO:0016020">
    <property type="term" value="C:membrane"/>
    <property type="evidence" value="ECO:0007669"/>
    <property type="project" value="UniProtKB-SubCell"/>
</dbReference>
<keyword evidence="2 5" id="KW-0812">Transmembrane</keyword>
<dbReference type="InterPro" id="IPR003689">
    <property type="entry name" value="ZIP"/>
</dbReference>
<evidence type="ECO:0000256" key="3">
    <source>
        <dbReference type="ARBA" id="ARBA00022989"/>
    </source>
</evidence>
<accession>A0A3M7L2T4</accession>
<name>A0A3M7L2T4_AUXPR</name>
<dbReference type="GO" id="GO:0005385">
    <property type="term" value="F:zinc ion transmembrane transporter activity"/>
    <property type="evidence" value="ECO:0007669"/>
    <property type="project" value="TreeGrafter"/>
</dbReference>
<feature type="transmembrane region" description="Helical" evidence="5">
    <location>
        <begin position="119"/>
        <end position="138"/>
    </location>
</feature>
<organism evidence="6 7">
    <name type="scientific">Auxenochlorella protothecoides</name>
    <name type="common">Green microalga</name>
    <name type="synonym">Chlorella protothecoides</name>
    <dbReference type="NCBI Taxonomy" id="3075"/>
    <lineage>
        <taxon>Eukaryota</taxon>
        <taxon>Viridiplantae</taxon>
        <taxon>Chlorophyta</taxon>
        <taxon>core chlorophytes</taxon>
        <taxon>Trebouxiophyceae</taxon>
        <taxon>Chlorellales</taxon>
        <taxon>Chlorellaceae</taxon>
        <taxon>Auxenochlorella</taxon>
    </lineage>
</organism>
<evidence type="ECO:0000256" key="2">
    <source>
        <dbReference type="ARBA" id="ARBA00022692"/>
    </source>
</evidence>
<evidence type="ECO:0000313" key="6">
    <source>
        <dbReference type="EMBL" id="RMZ56897.1"/>
    </source>
</evidence>
<comment type="caution">
    <text evidence="6">The sequence shown here is derived from an EMBL/GenBank/DDBJ whole genome shotgun (WGS) entry which is preliminary data.</text>
</comment>
<feature type="transmembrane region" description="Helical" evidence="5">
    <location>
        <begin position="86"/>
        <end position="107"/>
    </location>
</feature>
<dbReference type="PANTHER" id="PTHR11040:SF140">
    <property type="entry name" value="ZRT (ZRT), IRT- (IRT-) LIKE PROTEIN TRANSPORTER"/>
    <property type="match status" value="1"/>
</dbReference>
<evidence type="ECO:0000256" key="4">
    <source>
        <dbReference type="ARBA" id="ARBA00023136"/>
    </source>
</evidence>
<evidence type="ECO:0000313" key="7">
    <source>
        <dbReference type="Proteomes" id="UP000279271"/>
    </source>
</evidence>
<dbReference type="AlphaFoldDB" id="A0A3M7L2T4"/>
<keyword evidence="4 5" id="KW-0472">Membrane</keyword>
<dbReference type="PANTHER" id="PTHR11040">
    <property type="entry name" value="ZINC/IRON TRANSPORTER"/>
    <property type="match status" value="1"/>
</dbReference>